<feature type="domain" description="Choice-of-anchor I" evidence="4">
    <location>
        <begin position="60"/>
        <end position="289"/>
    </location>
</feature>
<gene>
    <name evidence="5" type="ORF">GCM10009668_36830</name>
</gene>
<dbReference type="SUPFAM" id="SSF51004">
    <property type="entry name" value="C-terminal (heme d1) domain of cytochrome cd1-nitrite reductase"/>
    <property type="match status" value="1"/>
</dbReference>
<feature type="domain" description="Phytase-like" evidence="2">
    <location>
        <begin position="483"/>
        <end position="747"/>
    </location>
</feature>
<dbReference type="Pfam" id="PF13449">
    <property type="entry name" value="Phytase-like"/>
    <property type="match status" value="1"/>
</dbReference>
<evidence type="ECO:0000313" key="5">
    <source>
        <dbReference type="EMBL" id="GAA1111982.1"/>
    </source>
</evidence>
<evidence type="ECO:0000256" key="1">
    <source>
        <dbReference type="SAM" id="SignalP"/>
    </source>
</evidence>
<dbReference type="Proteomes" id="UP001501581">
    <property type="component" value="Unassembled WGS sequence"/>
</dbReference>
<name>A0ABN1U2B3_9ACTN</name>
<dbReference type="InterPro" id="IPR015943">
    <property type="entry name" value="WD40/YVTN_repeat-like_dom_sf"/>
</dbReference>
<proteinExistence type="predicted"/>
<dbReference type="InterPro" id="IPR011048">
    <property type="entry name" value="Haem_d1_sf"/>
</dbReference>
<dbReference type="InterPro" id="IPR052956">
    <property type="entry name" value="Mesenchyme-surface_protein"/>
</dbReference>
<dbReference type="RefSeq" id="WP_343996344.1">
    <property type="nucleotide sequence ID" value="NZ_BAAALG010000013.1"/>
</dbReference>
<dbReference type="InterPro" id="IPR055188">
    <property type="entry name" value="Choice_anch_I"/>
</dbReference>
<evidence type="ECO:0000313" key="6">
    <source>
        <dbReference type="Proteomes" id="UP001501581"/>
    </source>
</evidence>
<dbReference type="Gene3D" id="2.130.10.10">
    <property type="entry name" value="YVTN repeat-like/Quinoprotein amine dehydrogenase"/>
    <property type="match status" value="1"/>
</dbReference>
<dbReference type="PANTHER" id="PTHR46928:SF1">
    <property type="entry name" value="MESENCHYME-SPECIFIC CELL SURFACE GLYCOPROTEIN"/>
    <property type="match status" value="1"/>
</dbReference>
<evidence type="ECO:0000259" key="2">
    <source>
        <dbReference type="Pfam" id="PF13449"/>
    </source>
</evidence>
<dbReference type="Pfam" id="PF16640">
    <property type="entry name" value="Big_3_5"/>
    <property type="match status" value="1"/>
</dbReference>
<dbReference type="Pfam" id="PF22494">
    <property type="entry name" value="choice_anch_I"/>
    <property type="match status" value="1"/>
</dbReference>
<sequence length="870" mass="90522">MQKRRVGAAAAVAAALTLSTLAVGSTAGSAAPSSAGSTQAFHRVATYPVFQNVPDGVDPDAATVAEISTVTDDGKTVIYTDALGKRAGFLDISNPAKPRGLGSIDLTQTGHADDQPTSVAVAGNHLLVVVDTTAGAFANPSGRLDVFDLSANRAHVRSIDLGGQPDSIAISPDGAYAAIAMENQRDEEATPAGGDEGGLPQAPAGFVQVVALSGAPAAWTPSPIALTNGDGSALASFTAAGLDTPTDPEPEYVDINAANQLALTLQENNGVVVIDLPSKEITKVFSAGNAQVTGIDTTKDGLFDPTGSIDLPREPDAVQWVGGGLVATANEGDWKGGTRGWTVFDAATGAVIWDAGSSFEQIATRYGLHNNDRAAKKGSEPEGLAFAEIGGKPRAFVGSERSNFVAVYDMSNPRAPKFEQILPTTNGPEGLLPVPKRNLLVVASETDDAAINVRASVGVYQLAQGKPAFPSVVSADVAGQPIGWGALSALSADPASSSRLYSASDSAYATGRIYRIDAAKSPAVIDEVIEVRDAEGAKPKIDIEGVHARKAGGFWLALEGATGPENKLVRTDAAGVIQQTVELPAELTAGLAKQGLEGVSAWGTGSQETVFVTLQREAADEGFVRIGRYQVATGTWSWFAYPIEKTTTEGDWIGLSEITALSADVVSVIERDKLNGPRAKVKRIYTVDLSTASRTTVGSILPARPVSKRLAVDLLPYLRADAGWTQEKVEGFTVSGSGQVFAVTDNDGLKDATGETQLLRLGPVTRVLAKEFRTSTEVKAKKRSVRRGQKVVLRVKVSAAQAARVGGKVKVVAKGRTLATATVKPNGTATLTFKAKLKAKKRGKLTVRAVFTGSPFAAASTSRPITIRVR</sequence>
<feature type="chain" id="PRO_5045711299" evidence="1">
    <location>
        <begin position="23"/>
        <end position="870"/>
    </location>
</feature>
<dbReference type="Gene3D" id="2.60.40.10">
    <property type="entry name" value="Immunoglobulins"/>
    <property type="match status" value="1"/>
</dbReference>
<feature type="signal peptide" evidence="1">
    <location>
        <begin position="1"/>
        <end position="22"/>
    </location>
</feature>
<dbReference type="PANTHER" id="PTHR46928">
    <property type="entry name" value="MESENCHYME-SPECIFIC CELL SURFACE GLYCOPROTEIN"/>
    <property type="match status" value="1"/>
</dbReference>
<dbReference type="InterPro" id="IPR027372">
    <property type="entry name" value="Phytase-like_dom"/>
</dbReference>
<keyword evidence="6" id="KW-1185">Reference proteome</keyword>
<comment type="caution">
    <text evidence="5">The sequence shown here is derived from an EMBL/GenBank/DDBJ whole genome shotgun (WGS) entry which is preliminary data.</text>
</comment>
<protein>
    <submittedName>
        <fullName evidence="5">Esterase-like activity of phytase family protein</fullName>
    </submittedName>
</protein>
<accession>A0ABN1U2B3</accession>
<organism evidence="5 6">
    <name type="scientific">Nocardioides dubius</name>
    <dbReference type="NCBI Taxonomy" id="317019"/>
    <lineage>
        <taxon>Bacteria</taxon>
        <taxon>Bacillati</taxon>
        <taxon>Actinomycetota</taxon>
        <taxon>Actinomycetes</taxon>
        <taxon>Propionibacteriales</taxon>
        <taxon>Nocardioidaceae</taxon>
        <taxon>Nocardioides</taxon>
    </lineage>
</organism>
<reference evidence="5 6" key="1">
    <citation type="journal article" date="2019" name="Int. J. Syst. Evol. Microbiol.">
        <title>The Global Catalogue of Microorganisms (GCM) 10K type strain sequencing project: providing services to taxonomists for standard genome sequencing and annotation.</title>
        <authorList>
            <consortium name="The Broad Institute Genomics Platform"/>
            <consortium name="The Broad Institute Genome Sequencing Center for Infectious Disease"/>
            <person name="Wu L."/>
            <person name="Ma J."/>
        </authorList>
    </citation>
    <scope>NUCLEOTIDE SEQUENCE [LARGE SCALE GENOMIC DNA]</scope>
    <source>
        <strain evidence="5 6">JCM 13008</strain>
    </source>
</reference>
<dbReference type="InterPro" id="IPR032109">
    <property type="entry name" value="Big_3_5"/>
</dbReference>
<evidence type="ECO:0000259" key="4">
    <source>
        <dbReference type="Pfam" id="PF22494"/>
    </source>
</evidence>
<feature type="domain" description="Bacterial Ig-like" evidence="3">
    <location>
        <begin position="780"/>
        <end position="869"/>
    </location>
</feature>
<keyword evidence="1" id="KW-0732">Signal</keyword>
<dbReference type="EMBL" id="BAAALG010000013">
    <property type="protein sequence ID" value="GAA1111982.1"/>
    <property type="molecule type" value="Genomic_DNA"/>
</dbReference>
<evidence type="ECO:0000259" key="3">
    <source>
        <dbReference type="Pfam" id="PF16640"/>
    </source>
</evidence>
<dbReference type="InterPro" id="IPR013783">
    <property type="entry name" value="Ig-like_fold"/>
</dbReference>